<evidence type="ECO:0000256" key="5">
    <source>
        <dbReference type="ARBA" id="ARBA00023136"/>
    </source>
</evidence>
<feature type="transmembrane region" description="Helical" evidence="6">
    <location>
        <begin position="185"/>
        <end position="209"/>
    </location>
</feature>
<evidence type="ECO:0000256" key="3">
    <source>
        <dbReference type="ARBA" id="ARBA00022692"/>
    </source>
</evidence>
<feature type="transmembrane region" description="Helical" evidence="6">
    <location>
        <begin position="145"/>
        <end position="165"/>
    </location>
</feature>
<gene>
    <name evidence="8" type="ORF">QSP1433_LOCUS3160</name>
</gene>
<organism evidence="8">
    <name type="scientific">Mucochytrium quahogii</name>
    <dbReference type="NCBI Taxonomy" id="96639"/>
    <lineage>
        <taxon>Eukaryota</taxon>
        <taxon>Sar</taxon>
        <taxon>Stramenopiles</taxon>
        <taxon>Bigyra</taxon>
        <taxon>Labyrinthulomycetes</taxon>
        <taxon>Thraustochytrida</taxon>
        <taxon>Thraustochytriidae</taxon>
        <taxon>Mucochytrium</taxon>
    </lineage>
</organism>
<evidence type="ECO:0000259" key="7">
    <source>
        <dbReference type="Pfam" id="PF04893"/>
    </source>
</evidence>
<accession>A0A7S2W618</accession>
<dbReference type="GO" id="GO:0031267">
    <property type="term" value="F:small GTPase binding"/>
    <property type="evidence" value="ECO:0007669"/>
    <property type="project" value="InterPro"/>
</dbReference>
<sequence>MMSSPDANPFADDTTFDDVNLLGSGHDGSGLMVDSGNVTSNSDLVDVFGVDDQVIGAQTTSGGMIGGTMSSPRATMQAPQLLSSSGEEQESKGGGMRSKYCAFLSVEYYHDYFNVTTEDVINRLTCVATPWKRNFFEVCDGRPDLYGPFWGSTTLIFLIVATANFSKYMSTTDDQWEHDLGQLSFTAMLVYGFAVAMPFVAWGVFSYLGVSTSNIAFSELACVYGYSFSAFLPASLLCLIPHNSVSWLALLTALGFSAAFLMMNLWERLGTTAGGYLPPMQVDGENGQSEPSLVTEKPSRQTAAIFLVGLLGLHIVFALVLKIKFFVQPSL</sequence>
<dbReference type="GO" id="GO:0000139">
    <property type="term" value="C:Golgi membrane"/>
    <property type="evidence" value="ECO:0007669"/>
    <property type="project" value="UniProtKB-SubCell"/>
</dbReference>
<feature type="domain" description="Yip1" evidence="7">
    <location>
        <begin position="133"/>
        <end position="271"/>
    </location>
</feature>
<dbReference type="InterPro" id="IPR039765">
    <property type="entry name" value="Yip5/YIPF1/YIPF2"/>
</dbReference>
<dbReference type="PANTHER" id="PTHR12822">
    <property type="entry name" value="PROTEIN YIPF"/>
    <property type="match status" value="1"/>
</dbReference>
<keyword evidence="3 6" id="KW-0812">Transmembrane</keyword>
<feature type="transmembrane region" description="Helical" evidence="6">
    <location>
        <begin position="303"/>
        <end position="321"/>
    </location>
</feature>
<dbReference type="PANTHER" id="PTHR12822:SF2">
    <property type="entry name" value="PROTEIN YIPF"/>
    <property type="match status" value="1"/>
</dbReference>
<reference evidence="8" key="1">
    <citation type="submission" date="2021-01" db="EMBL/GenBank/DDBJ databases">
        <authorList>
            <person name="Corre E."/>
            <person name="Pelletier E."/>
            <person name="Niang G."/>
            <person name="Scheremetjew M."/>
            <person name="Finn R."/>
            <person name="Kale V."/>
            <person name="Holt S."/>
            <person name="Cochrane G."/>
            <person name="Meng A."/>
            <person name="Brown T."/>
            <person name="Cohen L."/>
        </authorList>
    </citation>
    <scope>NUCLEOTIDE SEQUENCE</scope>
    <source>
        <strain evidence="8">NY070348D</strain>
    </source>
</reference>
<dbReference type="InterPro" id="IPR006977">
    <property type="entry name" value="Yip1_dom"/>
</dbReference>
<keyword evidence="5 6" id="KW-0472">Membrane</keyword>
<evidence type="ECO:0000256" key="4">
    <source>
        <dbReference type="ARBA" id="ARBA00022989"/>
    </source>
</evidence>
<dbReference type="GO" id="GO:0016192">
    <property type="term" value="P:vesicle-mediated transport"/>
    <property type="evidence" value="ECO:0007669"/>
    <property type="project" value="InterPro"/>
</dbReference>
<comment type="subcellular location">
    <subcellularLocation>
        <location evidence="6">Golgi apparatus membrane</location>
        <topology evidence="6">Multi-pass membrane protein</topology>
    </subcellularLocation>
    <subcellularLocation>
        <location evidence="1">Membrane</location>
        <topology evidence="1">Multi-pass membrane protein</topology>
    </subcellularLocation>
</comment>
<name>A0A7S2W618_9STRA</name>
<evidence type="ECO:0000313" key="8">
    <source>
        <dbReference type="EMBL" id="CAD9670393.1"/>
    </source>
</evidence>
<evidence type="ECO:0000256" key="2">
    <source>
        <dbReference type="ARBA" id="ARBA00010596"/>
    </source>
</evidence>
<feature type="transmembrane region" description="Helical" evidence="6">
    <location>
        <begin position="247"/>
        <end position="266"/>
    </location>
</feature>
<evidence type="ECO:0000256" key="1">
    <source>
        <dbReference type="ARBA" id="ARBA00004141"/>
    </source>
</evidence>
<protein>
    <recommendedName>
        <fullName evidence="6">Protein YIPF</fullName>
    </recommendedName>
</protein>
<dbReference type="Pfam" id="PF04893">
    <property type="entry name" value="Yip1"/>
    <property type="match status" value="1"/>
</dbReference>
<evidence type="ECO:0000256" key="6">
    <source>
        <dbReference type="RuleBase" id="RU361264"/>
    </source>
</evidence>
<keyword evidence="4 6" id="KW-1133">Transmembrane helix</keyword>
<dbReference type="AlphaFoldDB" id="A0A7S2W618"/>
<feature type="transmembrane region" description="Helical" evidence="6">
    <location>
        <begin position="215"/>
        <end position="240"/>
    </location>
</feature>
<comment type="similarity">
    <text evidence="2 6">Belongs to the YIP1 family.</text>
</comment>
<proteinExistence type="inferred from homology"/>
<dbReference type="EMBL" id="HBHK01005363">
    <property type="protein sequence ID" value="CAD9670393.1"/>
    <property type="molecule type" value="Transcribed_RNA"/>
</dbReference>